<evidence type="ECO:0000313" key="7">
    <source>
        <dbReference type="EMBL" id="KAG7368084.1"/>
    </source>
</evidence>
<reference evidence="7" key="1">
    <citation type="journal article" date="2021" name="Sci. Rep.">
        <title>Diploid genomic architecture of Nitzschia inconspicua, an elite biomass production diatom.</title>
        <authorList>
            <person name="Oliver A."/>
            <person name="Podell S."/>
            <person name="Pinowska A."/>
            <person name="Traller J.C."/>
            <person name="Smith S.R."/>
            <person name="McClure R."/>
            <person name="Beliaev A."/>
            <person name="Bohutskyi P."/>
            <person name="Hill E.A."/>
            <person name="Rabines A."/>
            <person name="Zheng H."/>
            <person name="Allen L.Z."/>
            <person name="Kuo A."/>
            <person name="Grigoriev I.V."/>
            <person name="Allen A.E."/>
            <person name="Hazlebeck D."/>
            <person name="Allen E.E."/>
        </authorList>
    </citation>
    <scope>NUCLEOTIDE SEQUENCE</scope>
    <source>
        <strain evidence="7">Hildebrandi</strain>
    </source>
</reference>
<dbReference type="SMART" id="SM00220">
    <property type="entry name" value="S_TKc"/>
    <property type="match status" value="1"/>
</dbReference>
<evidence type="ECO:0000256" key="4">
    <source>
        <dbReference type="RuleBase" id="RU000304"/>
    </source>
</evidence>
<dbReference type="GO" id="GO:0005634">
    <property type="term" value="C:nucleus"/>
    <property type="evidence" value="ECO:0007669"/>
    <property type="project" value="TreeGrafter"/>
</dbReference>
<keyword evidence="7" id="KW-0418">Kinase</keyword>
<keyword evidence="1 3" id="KW-0547">Nucleotide-binding</keyword>
<organism evidence="7 8">
    <name type="scientific">Nitzschia inconspicua</name>
    <dbReference type="NCBI Taxonomy" id="303405"/>
    <lineage>
        <taxon>Eukaryota</taxon>
        <taxon>Sar</taxon>
        <taxon>Stramenopiles</taxon>
        <taxon>Ochrophyta</taxon>
        <taxon>Bacillariophyta</taxon>
        <taxon>Bacillariophyceae</taxon>
        <taxon>Bacillariophycidae</taxon>
        <taxon>Bacillariales</taxon>
        <taxon>Bacillariaceae</taxon>
        <taxon>Nitzschia</taxon>
    </lineage>
</organism>
<sequence length="474" mass="53144">MTGPASSDIITVPKEWPKAVAEQYDPVRVLGRGGFASVVLARDKGESKRLVAMKVVGQSKDKSRQQSLTYAHREIDILQELSHPNIMKVICSWDVPIGNTQEEQALSTHSTAVCNTICVMALQYEKGPTLESLLQYGGALSNKFGRVVIAQAMDAVAYLHYRAVIHRDIKPDNIIVTGALSKDDDIWDNPVAGNGEDPSEQEPNWEDLLKRWKVTLVDFGFARPLTPDDVKKPTLEIRRENLRASFHVQSMEVDQSIRNGNLDESGGASTSRSRSGRKIRRKLSRDDPGNVSFSHLFKRRMSALGNRNFAAPEIVNKVQLDKNKGNANNKDANVAGDLTETISEYVSDYGLMVDSYSMGFTIRYSMTGVPPYMSVEEAIQQQESLCRILCGGKKNSSRRSVRYRRISELPGEVQRLIQHLTERSESQRTSIRKARRSYPWISDVLAFSENSEEQKHSLGEISYLPLVLNNSKKN</sequence>
<dbReference type="GO" id="GO:0044773">
    <property type="term" value="P:mitotic DNA damage checkpoint signaling"/>
    <property type="evidence" value="ECO:0007669"/>
    <property type="project" value="TreeGrafter"/>
</dbReference>
<protein>
    <submittedName>
        <fullName evidence="7">Protein kinase GAF family protein</fullName>
    </submittedName>
</protein>
<comment type="caution">
    <text evidence="7">The sequence shown here is derived from an EMBL/GenBank/DDBJ whole genome shotgun (WGS) entry which is preliminary data.</text>
</comment>
<comment type="similarity">
    <text evidence="4">Belongs to the protein kinase superfamily.</text>
</comment>
<keyword evidence="8" id="KW-1185">Reference proteome</keyword>
<dbReference type="PANTHER" id="PTHR44167">
    <property type="entry name" value="OVARIAN-SPECIFIC SERINE/THREONINE-PROTEIN KINASE LOK-RELATED"/>
    <property type="match status" value="1"/>
</dbReference>
<name>A0A9K3Q4K0_9STRA</name>
<dbReference type="EMBL" id="JAGRRH010000006">
    <property type="protein sequence ID" value="KAG7368084.1"/>
    <property type="molecule type" value="Genomic_DNA"/>
</dbReference>
<dbReference type="PROSITE" id="PS00108">
    <property type="entry name" value="PROTEIN_KINASE_ST"/>
    <property type="match status" value="1"/>
</dbReference>
<evidence type="ECO:0000313" key="8">
    <source>
        <dbReference type="Proteomes" id="UP000693970"/>
    </source>
</evidence>
<dbReference type="CDD" id="cd00180">
    <property type="entry name" value="PKc"/>
    <property type="match status" value="1"/>
</dbReference>
<evidence type="ECO:0000256" key="3">
    <source>
        <dbReference type="PROSITE-ProRule" id="PRU10141"/>
    </source>
</evidence>
<reference evidence="7" key="2">
    <citation type="submission" date="2021-04" db="EMBL/GenBank/DDBJ databases">
        <authorList>
            <person name="Podell S."/>
        </authorList>
    </citation>
    <scope>NUCLEOTIDE SEQUENCE</scope>
    <source>
        <strain evidence="7">Hildebrandi</strain>
    </source>
</reference>
<dbReference type="GO" id="GO:0005524">
    <property type="term" value="F:ATP binding"/>
    <property type="evidence" value="ECO:0007669"/>
    <property type="project" value="UniProtKB-UniRule"/>
</dbReference>
<keyword evidence="7" id="KW-0808">Transferase</keyword>
<dbReference type="PROSITE" id="PS50011">
    <property type="entry name" value="PROTEIN_KINASE_DOM"/>
    <property type="match status" value="1"/>
</dbReference>
<dbReference type="InterPro" id="IPR017441">
    <property type="entry name" value="Protein_kinase_ATP_BS"/>
</dbReference>
<dbReference type="InterPro" id="IPR008271">
    <property type="entry name" value="Ser/Thr_kinase_AS"/>
</dbReference>
<keyword evidence="2 3" id="KW-0067">ATP-binding</keyword>
<evidence type="ECO:0000259" key="6">
    <source>
        <dbReference type="PROSITE" id="PS50011"/>
    </source>
</evidence>
<dbReference type="PROSITE" id="PS00107">
    <property type="entry name" value="PROTEIN_KINASE_ATP"/>
    <property type="match status" value="1"/>
</dbReference>
<evidence type="ECO:0000256" key="1">
    <source>
        <dbReference type="ARBA" id="ARBA00022741"/>
    </source>
</evidence>
<dbReference type="PANTHER" id="PTHR44167:SF30">
    <property type="entry name" value="PHOSPHORYLASE KINASE"/>
    <property type="match status" value="1"/>
</dbReference>
<evidence type="ECO:0000256" key="2">
    <source>
        <dbReference type="ARBA" id="ARBA00022840"/>
    </source>
</evidence>
<feature type="binding site" evidence="3">
    <location>
        <position position="54"/>
    </location>
    <ligand>
        <name>ATP</name>
        <dbReference type="ChEBI" id="CHEBI:30616"/>
    </ligand>
</feature>
<proteinExistence type="inferred from homology"/>
<gene>
    <name evidence="7" type="ORF">IV203_030827</name>
</gene>
<dbReference type="AlphaFoldDB" id="A0A9K3Q4K0"/>
<evidence type="ECO:0000256" key="5">
    <source>
        <dbReference type="SAM" id="MobiDB-lite"/>
    </source>
</evidence>
<accession>A0A9K3Q4K0</accession>
<feature type="compositionally biased region" description="Basic residues" evidence="5">
    <location>
        <begin position="274"/>
        <end position="283"/>
    </location>
</feature>
<dbReference type="Proteomes" id="UP000693970">
    <property type="component" value="Unassembled WGS sequence"/>
</dbReference>
<dbReference type="GO" id="GO:0004674">
    <property type="term" value="F:protein serine/threonine kinase activity"/>
    <property type="evidence" value="ECO:0007669"/>
    <property type="project" value="UniProtKB-KW"/>
</dbReference>
<dbReference type="Pfam" id="PF00069">
    <property type="entry name" value="Pkinase"/>
    <property type="match status" value="1"/>
</dbReference>
<dbReference type="OrthoDB" id="5979581at2759"/>
<dbReference type="InterPro" id="IPR000719">
    <property type="entry name" value="Prot_kinase_dom"/>
</dbReference>
<keyword evidence="4" id="KW-0723">Serine/threonine-protein kinase</keyword>
<feature type="region of interest" description="Disordered" evidence="5">
    <location>
        <begin position="255"/>
        <end position="287"/>
    </location>
</feature>
<feature type="domain" description="Protein kinase" evidence="6">
    <location>
        <begin position="24"/>
        <end position="441"/>
    </location>
</feature>